<dbReference type="STRING" id="2903.R1BWL7"/>
<proteinExistence type="inferred from homology"/>
<dbReference type="InterPro" id="IPR037124">
    <property type="entry name" value="Chaperonin_GroES_sf"/>
</dbReference>
<feature type="chain" id="PRO_5044291197" description="20 kDa chaperonin, chloroplastic" evidence="7">
    <location>
        <begin position="19"/>
        <end position="238"/>
    </location>
</feature>
<dbReference type="PANTHER" id="PTHR10772">
    <property type="entry name" value="10 KDA HEAT SHOCK PROTEIN"/>
    <property type="match status" value="1"/>
</dbReference>
<dbReference type="GO" id="GO:0005524">
    <property type="term" value="F:ATP binding"/>
    <property type="evidence" value="ECO:0007669"/>
    <property type="project" value="InterPro"/>
</dbReference>
<dbReference type="GO" id="GO:0044183">
    <property type="term" value="F:protein folding chaperone"/>
    <property type="evidence" value="ECO:0007669"/>
    <property type="project" value="InterPro"/>
</dbReference>
<organism evidence="8 9">
    <name type="scientific">Emiliania huxleyi (strain CCMP1516)</name>
    <dbReference type="NCBI Taxonomy" id="280463"/>
    <lineage>
        <taxon>Eukaryota</taxon>
        <taxon>Haptista</taxon>
        <taxon>Haptophyta</taxon>
        <taxon>Prymnesiophyceae</taxon>
        <taxon>Isochrysidales</taxon>
        <taxon>Noelaerhabdaceae</taxon>
        <taxon>Emiliania</taxon>
    </lineage>
</organism>
<dbReference type="Proteomes" id="UP000013827">
    <property type="component" value="Unassembled WGS sequence"/>
</dbReference>
<keyword evidence="7" id="KW-0732">Signal</keyword>
<evidence type="ECO:0000313" key="8">
    <source>
        <dbReference type="EnsemblProtists" id="EOD14157"/>
    </source>
</evidence>
<sequence>MAGVALACVLGPVAYSLGSPTAASARRGAPAMQYSLNNYPLPGPLLPVYNQALVKLSRSDETTTGGLFLAAEEKEKPREGVVVEAGPGRVHPDTGATLPTAVKSGDLVLLGEFAGEKVDYNGASHQFVSDDGILGTFKGGVVQADTFCPLRDRLLVRLAEAQSETSSGIALATGDDEAATQGEVVAAGPGRMTSAGEVVPVGISAGEHVLFGKYAGADVSLPGGKFKVVHASDCLAKW</sequence>
<dbReference type="InterPro" id="IPR011032">
    <property type="entry name" value="GroES-like_sf"/>
</dbReference>
<dbReference type="CDD" id="cd00320">
    <property type="entry name" value="cpn10"/>
    <property type="match status" value="2"/>
</dbReference>
<dbReference type="GO" id="GO:0051087">
    <property type="term" value="F:protein-folding chaperone binding"/>
    <property type="evidence" value="ECO:0007669"/>
    <property type="project" value="TreeGrafter"/>
</dbReference>
<dbReference type="Pfam" id="PF00166">
    <property type="entry name" value="Cpn10"/>
    <property type="match status" value="2"/>
</dbReference>
<dbReference type="AlphaFoldDB" id="A0A0D3ISC2"/>
<dbReference type="PANTHER" id="PTHR10772:SF58">
    <property type="entry name" value="CO-CHAPERONIN GROES"/>
    <property type="match status" value="1"/>
</dbReference>
<keyword evidence="9" id="KW-1185">Reference proteome</keyword>
<dbReference type="SMART" id="SM00883">
    <property type="entry name" value="Cpn10"/>
    <property type="match status" value="2"/>
</dbReference>
<evidence type="ECO:0000313" key="9">
    <source>
        <dbReference type="Proteomes" id="UP000013827"/>
    </source>
</evidence>
<dbReference type="OMA" id="NIVHSKW"/>
<dbReference type="GO" id="GO:0046872">
    <property type="term" value="F:metal ion binding"/>
    <property type="evidence" value="ECO:0007669"/>
    <property type="project" value="TreeGrafter"/>
</dbReference>
<evidence type="ECO:0000256" key="6">
    <source>
        <dbReference type="RuleBase" id="RU003479"/>
    </source>
</evidence>
<comment type="similarity">
    <text evidence="1 6">Belongs to the GroES chaperonin family.</text>
</comment>
<dbReference type="PRINTS" id="PR00297">
    <property type="entry name" value="CHAPERONIN10"/>
</dbReference>
<dbReference type="SUPFAM" id="SSF50129">
    <property type="entry name" value="GroES-like"/>
    <property type="match status" value="2"/>
</dbReference>
<dbReference type="InterPro" id="IPR020818">
    <property type="entry name" value="Chaperonin_GroES"/>
</dbReference>
<evidence type="ECO:0000256" key="7">
    <source>
        <dbReference type="SAM" id="SignalP"/>
    </source>
</evidence>
<reference evidence="9" key="1">
    <citation type="journal article" date="2013" name="Nature">
        <title>Pan genome of the phytoplankton Emiliania underpins its global distribution.</title>
        <authorList>
            <person name="Read B.A."/>
            <person name="Kegel J."/>
            <person name="Klute M.J."/>
            <person name="Kuo A."/>
            <person name="Lefebvre S.C."/>
            <person name="Maumus F."/>
            <person name="Mayer C."/>
            <person name="Miller J."/>
            <person name="Monier A."/>
            <person name="Salamov A."/>
            <person name="Young J."/>
            <person name="Aguilar M."/>
            <person name="Claverie J.M."/>
            <person name="Frickenhaus S."/>
            <person name="Gonzalez K."/>
            <person name="Herman E.K."/>
            <person name="Lin Y.C."/>
            <person name="Napier J."/>
            <person name="Ogata H."/>
            <person name="Sarno A.F."/>
            <person name="Shmutz J."/>
            <person name="Schroeder D."/>
            <person name="de Vargas C."/>
            <person name="Verret F."/>
            <person name="von Dassow P."/>
            <person name="Valentin K."/>
            <person name="Van de Peer Y."/>
            <person name="Wheeler G."/>
            <person name="Dacks J.B."/>
            <person name="Delwiche C.F."/>
            <person name="Dyhrman S.T."/>
            <person name="Glockner G."/>
            <person name="John U."/>
            <person name="Richards T."/>
            <person name="Worden A.Z."/>
            <person name="Zhang X."/>
            <person name="Grigoriev I.V."/>
            <person name="Allen A.E."/>
            <person name="Bidle K."/>
            <person name="Borodovsky M."/>
            <person name="Bowler C."/>
            <person name="Brownlee C."/>
            <person name="Cock J.M."/>
            <person name="Elias M."/>
            <person name="Gladyshev V.N."/>
            <person name="Groth M."/>
            <person name="Guda C."/>
            <person name="Hadaegh A."/>
            <person name="Iglesias-Rodriguez M.D."/>
            <person name="Jenkins J."/>
            <person name="Jones B.M."/>
            <person name="Lawson T."/>
            <person name="Leese F."/>
            <person name="Lindquist E."/>
            <person name="Lobanov A."/>
            <person name="Lomsadze A."/>
            <person name="Malik S.B."/>
            <person name="Marsh M.E."/>
            <person name="Mackinder L."/>
            <person name="Mock T."/>
            <person name="Mueller-Roeber B."/>
            <person name="Pagarete A."/>
            <person name="Parker M."/>
            <person name="Probert I."/>
            <person name="Quesneville H."/>
            <person name="Raines C."/>
            <person name="Rensing S.A."/>
            <person name="Riano-Pachon D.M."/>
            <person name="Richier S."/>
            <person name="Rokitta S."/>
            <person name="Shiraiwa Y."/>
            <person name="Soanes D.M."/>
            <person name="van der Giezen M."/>
            <person name="Wahlund T.M."/>
            <person name="Williams B."/>
            <person name="Wilson W."/>
            <person name="Wolfe G."/>
            <person name="Wurch L.L."/>
        </authorList>
    </citation>
    <scope>NUCLEOTIDE SEQUENCE</scope>
</reference>
<dbReference type="PaxDb" id="2903-EOD14157"/>
<dbReference type="eggNOG" id="KOG1641">
    <property type="taxonomic scope" value="Eukaryota"/>
</dbReference>
<dbReference type="RefSeq" id="XP_005766586.1">
    <property type="nucleotide sequence ID" value="XM_005766529.1"/>
</dbReference>
<evidence type="ECO:0000256" key="3">
    <source>
        <dbReference type="ARBA" id="ARBA00031971"/>
    </source>
</evidence>
<keyword evidence="2 6" id="KW-0143">Chaperone</keyword>
<dbReference type="KEGG" id="ehx:EMIHUDRAFT_437005"/>
<evidence type="ECO:0000256" key="4">
    <source>
        <dbReference type="ARBA" id="ARBA00073031"/>
    </source>
</evidence>
<reference evidence="8" key="2">
    <citation type="submission" date="2024-10" db="UniProtKB">
        <authorList>
            <consortium name="EnsemblProtists"/>
        </authorList>
    </citation>
    <scope>IDENTIFICATION</scope>
</reference>
<evidence type="ECO:0000256" key="5">
    <source>
        <dbReference type="ARBA" id="ARBA00079398"/>
    </source>
</evidence>
<dbReference type="HOGENOM" id="CLU_086520_0_0_1"/>
<feature type="signal peptide" evidence="7">
    <location>
        <begin position="1"/>
        <end position="18"/>
    </location>
</feature>
<protein>
    <recommendedName>
        <fullName evidence="4">20 kDa chaperonin, chloroplastic</fullName>
    </recommendedName>
    <alternativeName>
        <fullName evidence="3">Chaperonin 10</fullName>
    </alternativeName>
    <alternativeName>
        <fullName evidence="5">Protein Cpn21</fullName>
    </alternativeName>
</protein>
<dbReference type="EnsemblProtists" id="EOD14157">
    <property type="protein sequence ID" value="EOD14157"/>
    <property type="gene ID" value="EMIHUDRAFT_437005"/>
</dbReference>
<accession>A0A0D3ISC2</accession>
<dbReference type="FunFam" id="2.30.33.40:FF:000001">
    <property type="entry name" value="10 kDa chaperonin"/>
    <property type="match status" value="1"/>
</dbReference>
<name>A0A0D3ISC2_EMIH1</name>
<evidence type="ECO:0000256" key="1">
    <source>
        <dbReference type="ARBA" id="ARBA00006975"/>
    </source>
</evidence>
<dbReference type="GO" id="GO:0051082">
    <property type="term" value="F:unfolded protein binding"/>
    <property type="evidence" value="ECO:0007669"/>
    <property type="project" value="TreeGrafter"/>
</dbReference>
<dbReference type="Gene3D" id="2.30.33.40">
    <property type="entry name" value="GroES chaperonin"/>
    <property type="match status" value="2"/>
</dbReference>
<dbReference type="GeneID" id="17260233"/>
<evidence type="ECO:0000256" key="2">
    <source>
        <dbReference type="ARBA" id="ARBA00023186"/>
    </source>
</evidence>